<proteinExistence type="predicted"/>
<reference evidence="2 3" key="1">
    <citation type="submission" date="2018-03" db="EMBL/GenBank/DDBJ databases">
        <title>Novel Streptomyces sp. from soil.</title>
        <authorList>
            <person name="Tan G.Y.A."/>
            <person name="Lee Z.Y."/>
        </authorList>
    </citation>
    <scope>NUCLEOTIDE SEQUENCE [LARGE SCALE GENOMIC DNA]</scope>
    <source>
        <strain evidence="2 3">ST5x</strain>
    </source>
</reference>
<dbReference type="EMBL" id="PVLV01000049">
    <property type="protein sequence ID" value="PRH80569.1"/>
    <property type="molecule type" value="Genomic_DNA"/>
</dbReference>
<dbReference type="Proteomes" id="UP000239322">
    <property type="component" value="Unassembled WGS sequence"/>
</dbReference>
<feature type="region of interest" description="Disordered" evidence="1">
    <location>
        <begin position="362"/>
        <end position="411"/>
    </location>
</feature>
<evidence type="ECO:0000313" key="2">
    <source>
        <dbReference type="EMBL" id="PRH80569.1"/>
    </source>
</evidence>
<accession>A0A2S9Q1M2</accession>
<sequence length="411" mass="46090">MSSHEMDELDEQFEVVIGRKAPFSMIPDWVTLYPGSKSSPMYAGKILSPTAKAVYNVLAMHVNVSRGDSACWPSRKTIAQILGFSREQSVDQYLDQLDEVDAIDREPITRANGAKGVRYIVHQTPPSDFEGEQSVGEHYKHRRAIEAAKLTRSPGRPRKAEATEAEQPPLAVTEVEAEPQESPADALVRTTVDEWWAQAEERVVLGEMDPLGTDRQKERARGNLVARVRDAVATGHDPELIKLALRELGEWGPAKAKFERALKTYKDKTPEDIELDKQAQSGAKKWWAEAETRVADKKMGPLLADTKRQETGYYLNLRTRIREALKAGYDRWIIWDALVELGEWSPAKREFDRTLRRLSGVRQPRGTRGGRAPLFTNDQWKQKDPPPQSGAPDVPTAPDLSVFGVQSDDAA</sequence>
<dbReference type="AlphaFoldDB" id="A0A2S9Q1M2"/>
<keyword evidence="3" id="KW-1185">Reference proteome</keyword>
<feature type="region of interest" description="Disordered" evidence="1">
    <location>
        <begin position="150"/>
        <end position="170"/>
    </location>
</feature>
<dbReference type="RefSeq" id="WP_105867337.1">
    <property type="nucleotide sequence ID" value="NZ_PVLV01000049.1"/>
</dbReference>
<comment type="caution">
    <text evidence="2">The sequence shown here is derived from an EMBL/GenBank/DDBJ whole genome shotgun (WGS) entry which is preliminary data.</text>
</comment>
<evidence type="ECO:0008006" key="4">
    <source>
        <dbReference type="Google" id="ProtNLM"/>
    </source>
</evidence>
<gene>
    <name evidence="2" type="ORF">C6N75_03430</name>
</gene>
<protein>
    <recommendedName>
        <fullName evidence="4">Helix-turn-helix domain-containing protein</fullName>
    </recommendedName>
</protein>
<dbReference type="OrthoDB" id="3349669at2"/>
<name>A0A2S9Q1M2_9ACTN</name>
<organism evidence="2 3">
    <name type="scientific">Streptomyces solincola</name>
    <dbReference type="NCBI Taxonomy" id="2100817"/>
    <lineage>
        <taxon>Bacteria</taxon>
        <taxon>Bacillati</taxon>
        <taxon>Actinomycetota</taxon>
        <taxon>Actinomycetes</taxon>
        <taxon>Kitasatosporales</taxon>
        <taxon>Streptomycetaceae</taxon>
        <taxon>Streptomyces</taxon>
    </lineage>
</organism>
<evidence type="ECO:0000256" key="1">
    <source>
        <dbReference type="SAM" id="MobiDB-lite"/>
    </source>
</evidence>
<evidence type="ECO:0000313" key="3">
    <source>
        <dbReference type="Proteomes" id="UP000239322"/>
    </source>
</evidence>